<dbReference type="EMBL" id="CACVBS010000079">
    <property type="protein sequence ID" value="CAA7269645.1"/>
    <property type="molecule type" value="Genomic_DNA"/>
</dbReference>
<accession>A0A8S0W462</accession>
<evidence type="ECO:0000256" key="3">
    <source>
        <dbReference type="SAM" id="MobiDB-lite"/>
    </source>
</evidence>
<feature type="region of interest" description="Disordered" evidence="3">
    <location>
        <begin position="102"/>
        <end position="132"/>
    </location>
</feature>
<reference evidence="4 5" key="1">
    <citation type="submission" date="2020-01" db="EMBL/GenBank/DDBJ databases">
        <authorList>
            <person name="Gupta K D."/>
        </authorList>
    </citation>
    <scope>NUCLEOTIDE SEQUENCE [LARGE SCALE GENOMIC DNA]</scope>
</reference>
<dbReference type="GO" id="GO:0004540">
    <property type="term" value="F:RNA nuclease activity"/>
    <property type="evidence" value="ECO:0007669"/>
    <property type="project" value="InterPro"/>
</dbReference>
<keyword evidence="1" id="KW-0540">Nuclease</keyword>
<gene>
    <name evidence="4" type="ORF">AAE3_LOCUS12006</name>
</gene>
<protein>
    <submittedName>
        <fullName evidence="4">Uncharacterized protein</fullName>
    </submittedName>
</protein>
<name>A0A8S0W462_CYCAE</name>
<evidence type="ECO:0000256" key="2">
    <source>
        <dbReference type="ARBA" id="ARBA00022801"/>
    </source>
</evidence>
<evidence type="ECO:0000313" key="5">
    <source>
        <dbReference type="Proteomes" id="UP000467700"/>
    </source>
</evidence>
<dbReference type="AlphaFoldDB" id="A0A8S0W462"/>
<dbReference type="GO" id="GO:0016787">
    <property type="term" value="F:hydrolase activity"/>
    <property type="evidence" value="ECO:0007669"/>
    <property type="project" value="UniProtKB-KW"/>
</dbReference>
<organism evidence="4 5">
    <name type="scientific">Cyclocybe aegerita</name>
    <name type="common">Black poplar mushroom</name>
    <name type="synonym">Agrocybe aegerita</name>
    <dbReference type="NCBI Taxonomy" id="1973307"/>
    <lineage>
        <taxon>Eukaryota</taxon>
        <taxon>Fungi</taxon>
        <taxon>Dikarya</taxon>
        <taxon>Basidiomycota</taxon>
        <taxon>Agaricomycotina</taxon>
        <taxon>Agaricomycetes</taxon>
        <taxon>Agaricomycetidae</taxon>
        <taxon>Agaricales</taxon>
        <taxon>Agaricineae</taxon>
        <taxon>Bolbitiaceae</taxon>
        <taxon>Cyclocybe</taxon>
    </lineage>
</organism>
<feature type="compositionally biased region" description="Basic and acidic residues" evidence="3">
    <location>
        <begin position="1"/>
        <end position="11"/>
    </location>
</feature>
<evidence type="ECO:0000313" key="4">
    <source>
        <dbReference type="EMBL" id="CAA7269645.1"/>
    </source>
</evidence>
<dbReference type="SUPFAM" id="SSF53933">
    <property type="entry name" value="Microbial ribonucleases"/>
    <property type="match status" value="1"/>
</dbReference>
<sequence length="231" mass="24943">MRDAILSRDRGSAPTASTQGLTQSRRDSTVQLSKRSGKPPPNHFGPGIQHKNKHKVISTTGFHPVPGNTVFKMATGVYSGHDINKAGASLVQHIKNALPWSSKNSKLGGTGYPKPQTGFKKNASDNPSPEHPDKVAYHFPTHPSSLFGKLHHPKSPGPDRLIGHRNTKDGKLHLAVAYHDKSKPIPSALSGHKPARDHPMSMAHPAPGGSWAVKGAKIIQGMKKILRFGRH</sequence>
<feature type="compositionally biased region" description="Polar residues" evidence="3">
    <location>
        <begin position="14"/>
        <end position="34"/>
    </location>
</feature>
<dbReference type="Proteomes" id="UP000467700">
    <property type="component" value="Unassembled WGS sequence"/>
</dbReference>
<dbReference type="InterPro" id="IPR016191">
    <property type="entry name" value="Ribonuclease/ribotoxin"/>
</dbReference>
<feature type="region of interest" description="Disordered" evidence="3">
    <location>
        <begin position="1"/>
        <end position="50"/>
    </location>
</feature>
<keyword evidence="5" id="KW-1185">Reference proteome</keyword>
<dbReference type="GO" id="GO:0003723">
    <property type="term" value="F:RNA binding"/>
    <property type="evidence" value="ECO:0007669"/>
    <property type="project" value="InterPro"/>
</dbReference>
<comment type="caution">
    <text evidence="4">The sequence shown here is derived from an EMBL/GenBank/DDBJ whole genome shotgun (WGS) entry which is preliminary data.</text>
</comment>
<evidence type="ECO:0000256" key="1">
    <source>
        <dbReference type="ARBA" id="ARBA00022722"/>
    </source>
</evidence>
<keyword evidence="2" id="KW-0378">Hydrolase</keyword>
<proteinExistence type="predicted"/>